<dbReference type="Pfam" id="PF00929">
    <property type="entry name" value="RNase_T"/>
    <property type="match status" value="1"/>
</dbReference>
<dbReference type="PANTHER" id="PTHR30231:SF4">
    <property type="entry name" value="PROTEIN NEN2"/>
    <property type="match status" value="1"/>
</dbReference>
<proteinExistence type="predicted"/>
<dbReference type="SUPFAM" id="SSF53098">
    <property type="entry name" value="Ribonuclease H-like"/>
    <property type="match status" value="1"/>
</dbReference>
<dbReference type="FunFam" id="3.30.420.10:FF:000045">
    <property type="entry name" value="3'-5' exonuclease DinG"/>
    <property type="match status" value="1"/>
</dbReference>
<accession>C6HVS0</accession>
<dbReference type="InterPro" id="IPR013520">
    <property type="entry name" value="Ribonucl_H"/>
</dbReference>
<evidence type="ECO:0000256" key="5">
    <source>
        <dbReference type="ARBA" id="ARBA00026073"/>
    </source>
</evidence>
<evidence type="ECO:0000256" key="1">
    <source>
        <dbReference type="ARBA" id="ARBA00022722"/>
    </source>
</evidence>
<comment type="function">
    <text evidence="4">DNA polymerase III is a complex, multichain enzyme responsible for most of the replicative synthesis in bacteria. The epsilon subunit contain the editing function and is a proofreading 3'-5' exonuclease.</text>
</comment>
<name>C6HVS0_9BACT</name>
<dbReference type="Proteomes" id="UP000009374">
    <property type="component" value="Unassembled WGS sequence"/>
</dbReference>
<dbReference type="GO" id="GO:0003676">
    <property type="term" value="F:nucleic acid binding"/>
    <property type="evidence" value="ECO:0007669"/>
    <property type="project" value="InterPro"/>
</dbReference>
<dbReference type="CDD" id="cd06127">
    <property type="entry name" value="DEDDh"/>
    <property type="match status" value="1"/>
</dbReference>
<keyword evidence="1" id="KW-0540">Nuclease</keyword>
<evidence type="ECO:0000313" key="8">
    <source>
        <dbReference type="Proteomes" id="UP000009374"/>
    </source>
</evidence>
<evidence type="ECO:0000256" key="2">
    <source>
        <dbReference type="ARBA" id="ARBA00022801"/>
    </source>
</evidence>
<comment type="subunit">
    <text evidence="5">DNA polymerase III contains a core (composed of alpha, epsilon and theta chains) that associates with a tau subunit. This core dimerizes to form the POLIII' complex. PolIII' associates with the gamma complex (composed of gamma, delta, delta', psi and chi chains) and with the beta chain to form the complete DNA polymerase III complex.</text>
</comment>
<dbReference type="AlphaFoldDB" id="C6HVS0"/>
<dbReference type="EMBL" id="GG693865">
    <property type="protein sequence ID" value="EES53294.1"/>
    <property type="molecule type" value="Genomic_DNA"/>
</dbReference>
<organism evidence="7 8">
    <name type="scientific">Leptospirillum ferrodiazotrophum</name>
    <dbReference type="NCBI Taxonomy" id="412449"/>
    <lineage>
        <taxon>Bacteria</taxon>
        <taxon>Pseudomonadati</taxon>
        <taxon>Nitrospirota</taxon>
        <taxon>Nitrospiria</taxon>
        <taxon>Nitrospirales</taxon>
        <taxon>Nitrospiraceae</taxon>
        <taxon>Leptospirillum</taxon>
    </lineage>
</organism>
<dbReference type="GO" id="GO:0008408">
    <property type="term" value="F:3'-5' exonuclease activity"/>
    <property type="evidence" value="ECO:0007669"/>
    <property type="project" value="TreeGrafter"/>
</dbReference>
<evidence type="ECO:0000256" key="3">
    <source>
        <dbReference type="ARBA" id="ARBA00022839"/>
    </source>
</evidence>
<evidence type="ECO:0000259" key="6">
    <source>
        <dbReference type="SMART" id="SM00479"/>
    </source>
</evidence>
<dbReference type="GO" id="GO:0006259">
    <property type="term" value="P:DNA metabolic process"/>
    <property type="evidence" value="ECO:0007669"/>
    <property type="project" value="UniProtKB-ARBA"/>
</dbReference>
<dbReference type="InterPro" id="IPR036397">
    <property type="entry name" value="RNaseH_sf"/>
</dbReference>
<dbReference type="InterPro" id="IPR012337">
    <property type="entry name" value="RNaseH-like_sf"/>
</dbReference>
<dbReference type="SMART" id="SM00479">
    <property type="entry name" value="EXOIII"/>
    <property type="match status" value="1"/>
</dbReference>
<keyword evidence="2" id="KW-0378">Hydrolase</keyword>
<evidence type="ECO:0000256" key="4">
    <source>
        <dbReference type="ARBA" id="ARBA00025483"/>
    </source>
</evidence>
<feature type="domain" description="Exonuclease" evidence="6">
    <location>
        <begin position="30"/>
        <end position="197"/>
    </location>
</feature>
<evidence type="ECO:0000313" key="7">
    <source>
        <dbReference type="EMBL" id="EES53294.1"/>
    </source>
</evidence>
<gene>
    <name evidence="7" type="ORF">UBAL3_79520016</name>
</gene>
<dbReference type="PANTHER" id="PTHR30231">
    <property type="entry name" value="DNA POLYMERASE III SUBUNIT EPSILON"/>
    <property type="match status" value="1"/>
</dbReference>
<reference evidence="7 8" key="1">
    <citation type="journal article" date="2009" name="Appl. Environ. Microbiol.">
        <title>Community genomic and proteomic analyses of chemoautotrophic iron-oxidizing "Leptospirillum rubarum" (Group II) and "Leptospirillum ferrodiazotrophum" (Group III) bacteria in acid mine drainage biofilms.</title>
        <authorList>
            <person name="Goltsman D.S."/>
            <person name="Denef V.J."/>
            <person name="Singer S.W."/>
            <person name="VerBerkmoes N.C."/>
            <person name="Lefsrud M."/>
            <person name="Mueller R.S."/>
            <person name="Dick G.J."/>
            <person name="Sun C.L."/>
            <person name="Wheeler K.E."/>
            <person name="Zemla A."/>
            <person name="Baker B.J."/>
            <person name="Hauser L."/>
            <person name="Land M."/>
            <person name="Shah M.B."/>
            <person name="Thelen M.P."/>
            <person name="Hettich R.L."/>
            <person name="Banfield J.F."/>
        </authorList>
    </citation>
    <scope>NUCLEOTIDE SEQUENCE [LARGE SCALE GENOMIC DNA]</scope>
</reference>
<protein>
    <submittedName>
        <fullName evidence="7">DNA polymerase III, epsilon subunit</fullName>
    </submittedName>
</protein>
<dbReference type="Gene3D" id="3.30.420.10">
    <property type="entry name" value="Ribonuclease H-like superfamily/Ribonuclease H"/>
    <property type="match status" value="1"/>
</dbReference>
<sequence>MTRKISWWDRDSSFGKEPGLTIHQNEGEEDLLFVDVETTGLLFENDARIVEIGISVWDSFGLKERMTSLINPGSPIPPMYTRIHGIDDVMVEHSPTFLEFWMENGIRFQGKVVIAHNLSFDMGMINRELMRRDMAPLGNPGIDTVPILKSLLPREKNHKLSHLAKSLGVRHDSRHRAEDDVAALEQVLTIALDRPLEDLRGPLGMDFSFWGGAPSHRYFRDSVAWCQKTCEPLTIMLAEKPDEKTVSLRREKITSPICTTKRVGSLEDAPQLPWLWKDVRSVEINGEE</sequence>
<keyword evidence="8" id="KW-1185">Reference proteome</keyword>
<keyword evidence="3" id="KW-0269">Exonuclease</keyword>